<keyword evidence="8" id="KW-0464">Manganese</keyword>
<evidence type="ECO:0000256" key="7">
    <source>
        <dbReference type="ARBA" id="ARBA00023027"/>
    </source>
</evidence>
<evidence type="ECO:0000256" key="2">
    <source>
        <dbReference type="ARBA" id="ARBA00001946"/>
    </source>
</evidence>
<comment type="catalytic activity">
    <reaction evidence="9">
        <text>(R)-malate + NAD(+) = pyruvate + CO2 + NADH</text>
        <dbReference type="Rhea" id="RHEA:18365"/>
        <dbReference type="ChEBI" id="CHEBI:15361"/>
        <dbReference type="ChEBI" id="CHEBI:15588"/>
        <dbReference type="ChEBI" id="CHEBI:16526"/>
        <dbReference type="ChEBI" id="CHEBI:57540"/>
        <dbReference type="ChEBI" id="CHEBI:57945"/>
        <dbReference type="EC" id="1.1.1.83"/>
    </reaction>
</comment>
<evidence type="ECO:0000313" key="12">
    <source>
        <dbReference type="Proteomes" id="UP001499909"/>
    </source>
</evidence>
<protein>
    <recommendedName>
        <fullName evidence="4">D-malate dehydrogenase (decarboxylating)</fullName>
        <ecNumber evidence="4">1.1.1.83</ecNumber>
    </recommendedName>
</protein>
<dbReference type="NCBIfam" id="TIGR02089">
    <property type="entry name" value="TTC"/>
    <property type="match status" value="1"/>
</dbReference>
<feature type="domain" description="Isopropylmalate dehydrogenase-like" evidence="10">
    <location>
        <begin position="5"/>
        <end position="351"/>
    </location>
</feature>
<dbReference type="InterPro" id="IPR050501">
    <property type="entry name" value="ICDH/IPMDH"/>
</dbReference>
<keyword evidence="6" id="KW-0560">Oxidoreductase</keyword>
<reference evidence="12" key="1">
    <citation type="journal article" date="2019" name="Int. J. Syst. Evol. Microbiol.">
        <title>The Global Catalogue of Microorganisms (GCM) 10K type strain sequencing project: providing services to taxonomists for standard genome sequencing and annotation.</title>
        <authorList>
            <consortium name="The Broad Institute Genomics Platform"/>
            <consortium name="The Broad Institute Genome Sequencing Center for Infectious Disease"/>
            <person name="Wu L."/>
            <person name="Ma J."/>
        </authorList>
    </citation>
    <scope>NUCLEOTIDE SEQUENCE [LARGE SCALE GENOMIC DNA]</scope>
    <source>
        <strain evidence="12">JCM 17214</strain>
    </source>
</reference>
<comment type="similarity">
    <text evidence="3">Belongs to the isocitrate and isopropylmalate dehydrogenases family.</text>
</comment>
<evidence type="ECO:0000256" key="3">
    <source>
        <dbReference type="ARBA" id="ARBA00007769"/>
    </source>
</evidence>
<comment type="cofactor">
    <cofactor evidence="1">
        <name>Mn(2+)</name>
        <dbReference type="ChEBI" id="CHEBI:29035"/>
    </cofactor>
</comment>
<comment type="caution">
    <text evidence="11">The sequence shown here is derived from an EMBL/GenBank/DDBJ whole genome shotgun (WGS) entry which is preliminary data.</text>
</comment>
<dbReference type="PANTHER" id="PTHR43275:SF1">
    <property type="entry name" value="D-MALATE DEHYDROGENASE [DECARBOXYLATING]"/>
    <property type="match status" value="1"/>
</dbReference>
<evidence type="ECO:0000259" key="10">
    <source>
        <dbReference type="SMART" id="SM01329"/>
    </source>
</evidence>
<dbReference type="RefSeq" id="WP_345111272.1">
    <property type="nucleotide sequence ID" value="NZ_BAABDH010000018.1"/>
</dbReference>
<dbReference type="InterPro" id="IPR019818">
    <property type="entry name" value="IsoCit/isopropylmalate_DH_CS"/>
</dbReference>
<dbReference type="Gene3D" id="3.40.718.10">
    <property type="entry name" value="Isopropylmalate Dehydrogenase"/>
    <property type="match status" value="1"/>
</dbReference>
<proteinExistence type="inferred from homology"/>
<evidence type="ECO:0000256" key="9">
    <source>
        <dbReference type="ARBA" id="ARBA00049301"/>
    </source>
</evidence>
<dbReference type="InterPro" id="IPR024084">
    <property type="entry name" value="IsoPropMal-DH-like_dom"/>
</dbReference>
<organism evidence="11 12">
    <name type="scientific">Hymenobacter algoricola</name>
    <dbReference type="NCBI Taxonomy" id="486267"/>
    <lineage>
        <taxon>Bacteria</taxon>
        <taxon>Pseudomonadati</taxon>
        <taxon>Bacteroidota</taxon>
        <taxon>Cytophagia</taxon>
        <taxon>Cytophagales</taxon>
        <taxon>Hymenobacteraceae</taxon>
        <taxon>Hymenobacter</taxon>
    </lineage>
</organism>
<keyword evidence="12" id="KW-1185">Reference proteome</keyword>
<dbReference type="EC" id="1.1.1.83" evidence="4"/>
<gene>
    <name evidence="11" type="ORF">GCM10022406_11290</name>
</gene>
<dbReference type="PROSITE" id="PS00470">
    <property type="entry name" value="IDH_IMDH"/>
    <property type="match status" value="1"/>
</dbReference>
<dbReference type="InterPro" id="IPR011829">
    <property type="entry name" value="TTC_DH"/>
</dbReference>
<evidence type="ECO:0000256" key="1">
    <source>
        <dbReference type="ARBA" id="ARBA00001936"/>
    </source>
</evidence>
<evidence type="ECO:0000256" key="8">
    <source>
        <dbReference type="ARBA" id="ARBA00023211"/>
    </source>
</evidence>
<keyword evidence="7" id="KW-0520">NAD</keyword>
<dbReference type="PANTHER" id="PTHR43275">
    <property type="entry name" value="D-MALATE DEHYDROGENASE [DECARBOXYLATING]"/>
    <property type="match status" value="1"/>
</dbReference>
<dbReference type="SUPFAM" id="SSF53659">
    <property type="entry name" value="Isocitrate/Isopropylmalate dehydrogenase-like"/>
    <property type="match status" value="1"/>
</dbReference>
<evidence type="ECO:0000256" key="6">
    <source>
        <dbReference type="ARBA" id="ARBA00023002"/>
    </source>
</evidence>
<evidence type="ECO:0000256" key="5">
    <source>
        <dbReference type="ARBA" id="ARBA00022723"/>
    </source>
</evidence>
<dbReference type="Pfam" id="PF00180">
    <property type="entry name" value="Iso_dh"/>
    <property type="match status" value="1"/>
</dbReference>
<accession>A0ABP7MRW7</accession>
<name>A0ABP7MRW7_9BACT</name>
<keyword evidence="5" id="KW-0479">Metal-binding</keyword>
<sequence>MKTINLAVFPADGIGPEVIAASQQVLHRLAQLHGGVSFECREFDWSSAYYHKTGRMMPADGLQQLEAGGFDAILMGPVGSPAIPDHITLWGLLLTIRQGFDQYVNLRPMRLLAGVVSPLLNPHRHPISMVCIRENSEGEYAGVGGRVHQGKPGEVAIQSIVFTRRVTERVMRFAFDYARQHGHRLVTNVTKSNSMQHNMVFWDEVFQQVAAHYPAVATDQQLVDSMTARMVSQPETVDVFVASNLFGDILSDLGAALTGSMGLAPSANLNPERHYPSLFQAIHGSAFGLVGKNVANPLASIWSAQLMLAFLGETELATRLMSAIETVVQDQRVRTPDLGGTSSTTEMTEAVCRALETEPTAATGH</sequence>
<evidence type="ECO:0000256" key="4">
    <source>
        <dbReference type="ARBA" id="ARBA00013126"/>
    </source>
</evidence>
<evidence type="ECO:0000313" key="11">
    <source>
        <dbReference type="EMBL" id="GAA3927257.1"/>
    </source>
</evidence>
<comment type="cofactor">
    <cofactor evidence="2">
        <name>Mg(2+)</name>
        <dbReference type="ChEBI" id="CHEBI:18420"/>
    </cofactor>
</comment>
<dbReference type="EMBL" id="BAABDH010000018">
    <property type="protein sequence ID" value="GAA3927257.1"/>
    <property type="molecule type" value="Genomic_DNA"/>
</dbReference>
<dbReference type="SMART" id="SM01329">
    <property type="entry name" value="Iso_dh"/>
    <property type="match status" value="1"/>
</dbReference>
<dbReference type="Proteomes" id="UP001499909">
    <property type="component" value="Unassembled WGS sequence"/>
</dbReference>